<dbReference type="CDD" id="cd00637">
    <property type="entry name" value="7tm_classA_rhodopsin-like"/>
    <property type="match status" value="1"/>
</dbReference>
<dbReference type="EMBL" id="CAICTM010000260">
    <property type="protein sequence ID" value="CAB9506275.1"/>
    <property type="molecule type" value="Genomic_DNA"/>
</dbReference>
<sequence>MSLEGDSGLPSEDISSLTDAQEQALYIIAIVSALLSFWGSSNIIYMVLSSKKRSPYRRILLGLSCCDLVSSVAIALQGFLLPNETSQRVWAFGNDTSCTALGFLQQFSFSNAWYNGSLSLYFLLTVRFGFKEQQLARRVEPFMHILSIGYPLVTATIGAVMGVYNEVLVGMGCWVYDYPHGCGCNPEDGEDAVCCESIAISWVFAGIPAMIIFIVILTSNIMVYLHVRQTIVRSRAYLHSSIGASAGNQLNQQQTKRIKAVATQAFLYVASFLLCFLPTVLLRSLEMRHFHAEDEDTLYPLLIIVSITLPLQGFLNVLIYARPSYLVARKDFPDQSRFWAFRRALHGDKVQQRNDVSHWRSSIKKVVLRSTRRETAINMEVDKHRSGLIAEFQKSNQSTLEASGDSANPDSSAQFRQKGDLSGEEKHASGKMNPSFTTGDAGCATFPGGSAIETSNEYGGDEGEAVNGTSDIRENGLDLNDTSSPAAEEDTAARQSYDGSTTDSTWNDEK</sequence>
<feature type="transmembrane region" description="Helical" evidence="6">
    <location>
        <begin position="60"/>
        <end position="80"/>
    </location>
</feature>
<dbReference type="PANTHER" id="PTHR23112:SF0">
    <property type="entry name" value="TRANSMEMBRANE PROTEIN 116"/>
    <property type="match status" value="1"/>
</dbReference>
<evidence type="ECO:0000256" key="3">
    <source>
        <dbReference type="ARBA" id="ARBA00022989"/>
    </source>
</evidence>
<comment type="subcellular location">
    <subcellularLocation>
        <location evidence="1">Membrane</location>
        <topology evidence="1">Multi-pass membrane protein</topology>
    </subcellularLocation>
</comment>
<evidence type="ECO:0000256" key="1">
    <source>
        <dbReference type="ARBA" id="ARBA00004141"/>
    </source>
</evidence>
<feature type="transmembrane region" description="Helical" evidence="6">
    <location>
        <begin position="199"/>
        <end position="225"/>
    </location>
</feature>
<reference evidence="8" key="1">
    <citation type="submission" date="2020-06" db="EMBL/GenBank/DDBJ databases">
        <authorList>
            <consortium name="Plant Systems Biology data submission"/>
        </authorList>
    </citation>
    <scope>NUCLEOTIDE SEQUENCE</scope>
    <source>
        <strain evidence="8">D6</strain>
    </source>
</reference>
<evidence type="ECO:0000256" key="4">
    <source>
        <dbReference type="ARBA" id="ARBA00023136"/>
    </source>
</evidence>
<dbReference type="GO" id="GO:0004930">
    <property type="term" value="F:G protein-coupled receptor activity"/>
    <property type="evidence" value="ECO:0007669"/>
    <property type="project" value="TreeGrafter"/>
</dbReference>
<evidence type="ECO:0000256" key="2">
    <source>
        <dbReference type="ARBA" id="ARBA00022692"/>
    </source>
</evidence>
<feature type="domain" description="G-protein coupled receptors family 1 profile" evidence="7">
    <location>
        <begin position="39"/>
        <end position="320"/>
    </location>
</feature>
<dbReference type="InterPro" id="IPR017452">
    <property type="entry name" value="GPCR_Rhodpsn_7TM"/>
</dbReference>
<evidence type="ECO:0000313" key="9">
    <source>
        <dbReference type="Proteomes" id="UP001153069"/>
    </source>
</evidence>
<name>A0A9N8HBH2_9STRA</name>
<proteinExistence type="predicted"/>
<dbReference type="SUPFAM" id="SSF81321">
    <property type="entry name" value="Family A G protein-coupled receptor-like"/>
    <property type="match status" value="1"/>
</dbReference>
<feature type="transmembrane region" description="Helical" evidence="6">
    <location>
        <begin position="265"/>
        <end position="285"/>
    </location>
</feature>
<accession>A0A9N8HBH2</accession>
<dbReference type="OrthoDB" id="48865at2759"/>
<keyword evidence="9" id="KW-1185">Reference proteome</keyword>
<dbReference type="Gene3D" id="1.20.1070.10">
    <property type="entry name" value="Rhodopsin 7-helix transmembrane proteins"/>
    <property type="match status" value="1"/>
</dbReference>
<keyword evidence="4 6" id="KW-0472">Membrane</keyword>
<comment type="caution">
    <text evidence="8">The sequence shown here is derived from an EMBL/GenBank/DDBJ whole genome shotgun (WGS) entry which is preliminary data.</text>
</comment>
<dbReference type="GO" id="GO:0005886">
    <property type="term" value="C:plasma membrane"/>
    <property type="evidence" value="ECO:0007669"/>
    <property type="project" value="TreeGrafter"/>
</dbReference>
<dbReference type="Proteomes" id="UP001153069">
    <property type="component" value="Unassembled WGS sequence"/>
</dbReference>
<protein>
    <recommendedName>
        <fullName evidence="7">G-protein coupled receptors family 1 profile domain-containing protein</fullName>
    </recommendedName>
</protein>
<feature type="region of interest" description="Disordered" evidence="5">
    <location>
        <begin position="396"/>
        <end position="510"/>
    </location>
</feature>
<dbReference type="PROSITE" id="PS50262">
    <property type="entry name" value="G_PROTEIN_RECEP_F1_2"/>
    <property type="match status" value="1"/>
</dbReference>
<feature type="transmembrane region" description="Helical" evidence="6">
    <location>
        <begin position="112"/>
        <end position="130"/>
    </location>
</feature>
<dbReference type="AlphaFoldDB" id="A0A9N8HBH2"/>
<keyword evidence="3 6" id="KW-1133">Transmembrane helix</keyword>
<feature type="compositionally biased region" description="Polar residues" evidence="5">
    <location>
        <begin position="493"/>
        <end position="510"/>
    </location>
</feature>
<feature type="transmembrane region" description="Helical" evidence="6">
    <location>
        <begin position="24"/>
        <end position="48"/>
    </location>
</feature>
<evidence type="ECO:0000256" key="6">
    <source>
        <dbReference type="SAM" id="Phobius"/>
    </source>
</evidence>
<evidence type="ECO:0000313" key="8">
    <source>
        <dbReference type="EMBL" id="CAB9506275.1"/>
    </source>
</evidence>
<feature type="transmembrane region" description="Helical" evidence="6">
    <location>
        <begin position="142"/>
        <end position="164"/>
    </location>
</feature>
<feature type="compositionally biased region" description="Basic and acidic residues" evidence="5">
    <location>
        <begin position="417"/>
        <end position="428"/>
    </location>
</feature>
<dbReference type="GO" id="GO:0007189">
    <property type="term" value="P:adenylate cyclase-activating G protein-coupled receptor signaling pathway"/>
    <property type="evidence" value="ECO:0007669"/>
    <property type="project" value="TreeGrafter"/>
</dbReference>
<feature type="compositionally biased region" description="Polar residues" evidence="5">
    <location>
        <begin position="396"/>
        <end position="415"/>
    </location>
</feature>
<keyword evidence="2 6" id="KW-0812">Transmembrane</keyword>
<evidence type="ECO:0000256" key="5">
    <source>
        <dbReference type="SAM" id="MobiDB-lite"/>
    </source>
</evidence>
<gene>
    <name evidence="8" type="ORF">SEMRO_261_G101730.1</name>
</gene>
<dbReference type="PANTHER" id="PTHR23112">
    <property type="entry name" value="G PROTEIN-COUPLED RECEPTOR 157-RELATED"/>
    <property type="match status" value="1"/>
</dbReference>
<organism evidence="8 9">
    <name type="scientific">Seminavis robusta</name>
    <dbReference type="NCBI Taxonomy" id="568900"/>
    <lineage>
        <taxon>Eukaryota</taxon>
        <taxon>Sar</taxon>
        <taxon>Stramenopiles</taxon>
        <taxon>Ochrophyta</taxon>
        <taxon>Bacillariophyta</taxon>
        <taxon>Bacillariophyceae</taxon>
        <taxon>Bacillariophycidae</taxon>
        <taxon>Naviculales</taxon>
        <taxon>Naviculaceae</taxon>
        <taxon>Seminavis</taxon>
    </lineage>
</organism>
<evidence type="ECO:0000259" key="7">
    <source>
        <dbReference type="PROSITE" id="PS50262"/>
    </source>
</evidence>
<feature type="transmembrane region" description="Helical" evidence="6">
    <location>
        <begin position="297"/>
        <end position="321"/>
    </location>
</feature>